<dbReference type="SUPFAM" id="SSF53474">
    <property type="entry name" value="alpha/beta-Hydrolases"/>
    <property type="match status" value="1"/>
</dbReference>
<gene>
    <name evidence="2" type="ORF">FLO80_11185</name>
</gene>
<dbReference type="EMBL" id="VINQ01000007">
    <property type="protein sequence ID" value="KAA0914927.1"/>
    <property type="molecule type" value="Genomic_DNA"/>
</dbReference>
<dbReference type="InterPro" id="IPR000073">
    <property type="entry name" value="AB_hydrolase_1"/>
</dbReference>
<proteinExistence type="predicted"/>
<dbReference type="RefSeq" id="WP_111368325.1">
    <property type="nucleotide sequence ID" value="NZ_VINQ01000007.1"/>
</dbReference>
<reference evidence="2 3" key="1">
    <citation type="submission" date="2019-07" db="EMBL/GenBank/DDBJ databases">
        <title>Aquicoccus porphyridii gen. nov., sp. nov., isolated from a small marine red alga, Porphyridium marinum.</title>
        <authorList>
            <person name="Liu L."/>
        </authorList>
    </citation>
    <scope>NUCLEOTIDE SEQUENCE [LARGE SCALE GENOMIC DNA]</scope>
    <source>
        <strain evidence="2 3">L1 8-17</strain>
    </source>
</reference>
<dbReference type="Gene3D" id="3.40.50.1820">
    <property type="entry name" value="alpha/beta hydrolase"/>
    <property type="match status" value="1"/>
</dbReference>
<sequence length="269" mass="28893">MHLTIGEADTLYHIHHAPTRAGAPTFVFVNALTGSTDAWEAEVAPGLRAAGFGTLSWNFRGQAESAFSPDLELTDAVIVSDLERVLAEVKPEAPVLVGLSIGGLYAARAVLNGAEAKGLVLLNTLREIGPRIDWVNHAMAQIVAHGGVGLFLDALFPLLVSGEFAKRARGNFLRGDYAPLPPAHGHMNLMRNAAATDWGIDYGALALPVLVITGLQDRVFLDREVVDRLYAQLPDARREDWEEAGHLLPQEAPARLTRALAAFGAEIEA</sequence>
<dbReference type="PANTHER" id="PTHR43194">
    <property type="entry name" value="HYDROLASE ALPHA/BETA FOLD FAMILY"/>
    <property type="match status" value="1"/>
</dbReference>
<keyword evidence="3" id="KW-1185">Reference proteome</keyword>
<dbReference type="InterPro" id="IPR029058">
    <property type="entry name" value="AB_hydrolase_fold"/>
</dbReference>
<protein>
    <submittedName>
        <fullName evidence="2">Alpha/beta hydrolase</fullName>
    </submittedName>
</protein>
<keyword evidence="2" id="KW-0378">Hydrolase</keyword>
<dbReference type="PANTHER" id="PTHR43194:SF2">
    <property type="entry name" value="PEROXISOMAL MEMBRANE PROTEIN LPX1"/>
    <property type="match status" value="1"/>
</dbReference>
<dbReference type="GO" id="GO:0016787">
    <property type="term" value="F:hydrolase activity"/>
    <property type="evidence" value="ECO:0007669"/>
    <property type="project" value="UniProtKB-KW"/>
</dbReference>
<dbReference type="AlphaFoldDB" id="A0A5A9ZCG7"/>
<evidence type="ECO:0000313" key="3">
    <source>
        <dbReference type="Proteomes" id="UP000325291"/>
    </source>
</evidence>
<dbReference type="InterPro" id="IPR050228">
    <property type="entry name" value="Carboxylesterase_BioH"/>
</dbReference>
<feature type="domain" description="AB hydrolase-1" evidence="1">
    <location>
        <begin position="24"/>
        <end position="248"/>
    </location>
</feature>
<evidence type="ECO:0000313" key="2">
    <source>
        <dbReference type="EMBL" id="KAA0914927.1"/>
    </source>
</evidence>
<accession>A0A5A9ZCG7</accession>
<evidence type="ECO:0000259" key="1">
    <source>
        <dbReference type="Pfam" id="PF00561"/>
    </source>
</evidence>
<organism evidence="2 3">
    <name type="scientific">Aquicoccus porphyridii</name>
    <dbReference type="NCBI Taxonomy" id="1852029"/>
    <lineage>
        <taxon>Bacteria</taxon>
        <taxon>Pseudomonadati</taxon>
        <taxon>Pseudomonadota</taxon>
        <taxon>Alphaproteobacteria</taxon>
        <taxon>Rhodobacterales</taxon>
        <taxon>Paracoccaceae</taxon>
        <taxon>Aquicoccus</taxon>
    </lineage>
</organism>
<dbReference type="Proteomes" id="UP000325291">
    <property type="component" value="Unassembled WGS sequence"/>
</dbReference>
<name>A0A5A9ZCG7_9RHOB</name>
<dbReference type="Pfam" id="PF00561">
    <property type="entry name" value="Abhydrolase_1"/>
    <property type="match status" value="1"/>
</dbReference>
<comment type="caution">
    <text evidence="2">The sequence shown here is derived from an EMBL/GenBank/DDBJ whole genome shotgun (WGS) entry which is preliminary data.</text>
</comment>